<dbReference type="SUPFAM" id="SSF50249">
    <property type="entry name" value="Nucleic acid-binding proteins"/>
    <property type="match status" value="1"/>
</dbReference>
<sequence>MSWYESRGKDTSLAPISAEAGATRAGGFKSMYSDINFLPHITSDPDMGQENSVFFSLYAIISHIKPIQNMWYRACMTYNKKVSPAFEDALWVHFNCLGQRRRHQPAVCSQENSDWLYIMPWGLYKDVTNVKEKYGNPTRPQCFMSENNVYLAETIMLIFGMGLYSLFISNAFGVFTLKVTVRI</sequence>
<keyword evidence="2" id="KW-0238">DNA-binding</keyword>
<evidence type="ECO:0000313" key="3">
    <source>
        <dbReference type="Proteomes" id="UP000251960"/>
    </source>
</evidence>
<dbReference type="InterPro" id="IPR012340">
    <property type="entry name" value="NA-bd_OB-fold"/>
</dbReference>
<protein>
    <submittedName>
        <fullName evidence="2">Replication protein A DNA-binding subunit B</fullName>
    </submittedName>
</protein>
<reference evidence="2 3" key="1">
    <citation type="journal article" date="2018" name="Nat. Genet.">
        <title>Extensive intraspecific gene order and gene structural variations between Mo17 and other maize genomes.</title>
        <authorList>
            <person name="Sun S."/>
            <person name="Zhou Y."/>
            <person name="Chen J."/>
            <person name="Shi J."/>
            <person name="Zhao H."/>
            <person name="Zhao H."/>
            <person name="Song W."/>
            <person name="Zhang M."/>
            <person name="Cui Y."/>
            <person name="Dong X."/>
            <person name="Liu H."/>
            <person name="Ma X."/>
            <person name="Jiao Y."/>
            <person name="Wang B."/>
            <person name="Wei X."/>
            <person name="Stein J.C."/>
            <person name="Glaubitz J.C."/>
            <person name="Lu F."/>
            <person name="Yu G."/>
            <person name="Liang C."/>
            <person name="Fengler K."/>
            <person name="Li B."/>
            <person name="Rafalski A."/>
            <person name="Schnable P.S."/>
            <person name="Ware D.H."/>
            <person name="Buckler E.S."/>
            <person name="Lai J."/>
        </authorList>
    </citation>
    <scope>NUCLEOTIDE SEQUENCE [LARGE SCALE GENOMIC DNA]</scope>
    <source>
        <strain evidence="3">cv. Missouri 17</strain>
        <tissue evidence="2">Seedling</tissue>
    </source>
</reference>
<dbReference type="Gene3D" id="2.40.50.140">
    <property type="entry name" value="Nucleic acid-binding proteins"/>
    <property type="match status" value="1"/>
</dbReference>
<evidence type="ECO:0000313" key="2">
    <source>
        <dbReference type="EMBL" id="PWZ43549.1"/>
    </source>
</evidence>
<accession>A0A3L6G6N3</accession>
<proteinExistence type="predicted"/>
<evidence type="ECO:0000256" key="1">
    <source>
        <dbReference type="SAM" id="Phobius"/>
    </source>
</evidence>
<keyword evidence="1" id="KW-0812">Transmembrane</keyword>
<dbReference type="Proteomes" id="UP000251960">
    <property type="component" value="Chromosome 10"/>
</dbReference>
<feature type="transmembrane region" description="Helical" evidence="1">
    <location>
        <begin position="155"/>
        <end position="177"/>
    </location>
</feature>
<dbReference type="AlphaFoldDB" id="A0A3L6G6N3"/>
<name>A0A3L6G6N3_MAIZE</name>
<keyword evidence="1" id="KW-1133">Transmembrane helix</keyword>
<keyword evidence="1" id="KW-0472">Membrane</keyword>
<organism evidence="2 3">
    <name type="scientific">Zea mays</name>
    <name type="common">Maize</name>
    <dbReference type="NCBI Taxonomy" id="4577"/>
    <lineage>
        <taxon>Eukaryota</taxon>
        <taxon>Viridiplantae</taxon>
        <taxon>Streptophyta</taxon>
        <taxon>Embryophyta</taxon>
        <taxon>Tracheophyta</taxon>
        <taxon>Spermatophyta</taxon>
        <taxon>Magnoliopsida</taxon>
        <taxon>Liliopsida</taxon>
        <taxon>Poales</taxon>
        <taxon>Poaceae</taxon>
        <taxon>PACMAD clade</taxon>
        <taxon>Panicoideae</taxon>
        <taxon>Andropogonodae</taxon>
        <taxon>Andropogoneae</taxon>
        <taxon>Tripsacinae</taxon>
        <taxon>Zea</taxon>
    </lineage>
</organism>
<dbReference type="EMBL" id="NCVQ01000002">
    <property type="protein sequence ID" value="PWZ43549.1"/>
    <property type="molecule type" value="Genomic_DNA"/>
</dbReference>
<comment type="caution">
    <text evidence="2">The sequence shown here is derived from an EMBL/GenBank/DDBJ whole genome shotgun (WGS) entry which is preliminary data.</text>
</comment>
<gene>
    <name evidence="2" type="primary">RPA1B_47</name>
    <name evidence="2" type="ORF">Zm00014a_020335</name>
</gene>
<dbReference type="GO" id="GO:0003677">
    <property type="term" value="F:DNA binding"/>
    <property type="evidence" value="ECO:0007669"/>
    <property type="project" value="UniProtKB-KW"/>
</dbReference>